<name>A0ABW4QVX4_9BACT</name>
<protein>
    <recommendedName>
        <fullName evidence="3">VWA domain-containing protein</fullName>
    </recommendedName>
</protein>
<evidence type="ECO:0000313" key="1">
    <source>
        <dbReference type="EMBL" id="MFD1873749.1"/>
    </source>
</evidence>
<organism evidence="1 2">
    <name type="scientific">Hymenobacter bucti</name>
    <dbReference type="NCBI Taxonomy" id="1844114"/>
    <lineage>
        <taxon>Bacteria</taxon>
        <taxon>Pseudomonadati</taxon>
        <taxon>Bacteroidota</taxon>
        <taxon>Cytophagia</taxon>
        <taxon>Cytophagales</taxon>
        <taxon>Hymenobacteraceae</taxon>
        <taxon>Hymenobacter</taxon>
    </lineage>
</organism>
<gene>
    <name evidence="1" type="ORF">ACFSDX_14975</name>
</gene>
<reference evidence="2" key="1">
    <citation type="journal article" date="2019" name="Int. J. Syst. Evol. Microbiol.">
        <title>The Global Catalogue of Microorganisms (GCM) 10K type strain sequencing project: providing services to taxonomists for standard genome sequencing and annotation.</title>
        <authorList>
            <consortium name="The Broad Institute Genomics Platform"/>
            <consortium name="The Broad Institute Genome Sequencing Center for Infectious Disease"/>
            <person name="Wu L."/>
            <person name="Ma J."/>
        </authorList>
    </citation>
    <scope>NUCLEOTIDE SEQUENCE [LARGE SCALE GENOMIC DNA]</scope>
    <source>
        <strain evidence="2">CGMCC 1.15795</strain>
    </source>
</reference>
<proteinExistence type="predicted"/>
<evidence type="ECO:0000313" key="2">
    <source>
        <dbReference type="Proteomes" id="UP001597197"/>
    </source>
</evidence>
<dbReference type="PROSITE" id="PS51257">
    <property type="entry name" value="PROKAR_LIPOPROTEIN"/>
    <property type="match status" value="1"/>
</dbReference>
<keyword evidence="2" id="KW-1185">Reference proteome</keyword>
<dbReference type="RefSeq" id="WP_382314913.1">
    <property type="nucleotide sequence ID" value="NZ_JBHUFD010000005.1"/>
</dbReference>
<dbReference type="EMBL" id="JBHUFD010000005">
    <property type="protein sequence ID" value="MFD1873749.1"/>
    <property type="molecule type" value="Genomic_DNA"/>
</dbReference>
<dbReference type="Proteomes" id="UP001597197">
    <property type="component" value="Unassembled WGS sequence"/>
</dbReference>
<comment type="caution">
    <text evidence="1">The sequence shown here is derived from an EMBL/GenBank/DDBJ whole genome shotgun (WGS) entry which is preliminary data.</text>
</comment>
<evidence type="ECO:0008006" key="3">
    <source>
        <dbReference type="Google" id="ProtNLM"/>
    </source>
</evidence>
<accession>A0ABW4QVX4</accession>
<sequence>MPNRLPAAGLSAKNKGYFAAIALTLLAACTHDKEARQRPDATAAAPAAGSTKVKLSQLNVFVDMSGGMQGFVHPVAAGATGSGFQQTVTELLSAVNAQKATQPAYYFFKESTPADARLLVPSTYAAMRSTVSGGLKNAARGSELPQMLSEALKLQAKKPGTVSLLISDFIFAPKDKGQTWDVKTFIKDALNEVEPAKLAVSVFANTSDYRGNFYPGNRTGPQKLNGEQVPYYIWVLGDPALVAQADAGLLRKLASQPQAHYNVDFAPAYAVLDYLDPTGSWMVPTPDAPGEAPRVVFTKKPTAGQPAEAVIGLNLSTLPPSQASQASLKTLHLTAHDAAPATLARVWPLAQEPAAKAQPALTKYTHFARLRFAGAPATRATLRLEMVRPAAAWIAGYSTNSDSNLKAQGPKTFHLREVLAGVDEYFANEPSAQRLFSLPVEVETRR</sequence>